<reference evidence="2" key="1">
    <citation type="journal article" date="2019" name="Int. J. Syst. Evol. Microbiol.">
        <title>The Global Catalogue of Microorganisms (GCM) 10K type strain sequencing project: providing services to taxonomists for standard genome sequencing and annotation.</title>
        <authorList>
            <consortium name="The Broad Institute Genomics Platform"/>
            <consortium name="The Broad Institute Genome Sequencing Center for Infectious Disease"/>
            <person name="Wu L."/>
            <person name="Ma J."/>
        </authorList>
    </citation>
    <scope>NUCLEOTIDE SEQUENCE [LARGE SCALE GENOMIC DNA]</scope>
    <source>
        <strain evidence="2">IBRC-M 10813</strain>
    </source>
</reference>
<proteinExistence type="predicted"/>
<dbReference type="InterPro" id="IPR038390">
    <property type="entry name" value="Metal_Tscrpt_repr_sf"/>
</dbReference>
<keyword evidence="2" id="KW-1185">Reference proteome</keyword>
<dbReference type="Pfam" id="PF02583">
    <property type="entry name" value="Trns_repr_metal"/>
    <property type="match status" value="1"/>
</dbReference>
<dbReference type="PANTHER" id="PTHR33677">
    <property type="entry name" value="TRANSCRIPTIONAL REPRESSOR FRMR-RELATED"/>
    <property type="match status" value="1"/>
</dbReference>
<dbReference type="InterPro" id="IPR003735">
    <property type="entry name" value="Metal_Tscrpt_repr"/>
</dbReference>
<comment type="caution">
    <text evidence="1">The sequence shown here is derived from an EMBL/GenBank/DDBJ whole genome shotgun (WGS) entry which is preliminary data.</text>
</comment>
<sequence>MISVSGDKESLLRRLRRVEGQIRGVQKMVEEDRYCMDVLVQLAAVKSAANSIGLALLENHAKSCVKEAVESGRGDEAMQELADVLRSFVK</sequence>
<organism evidence="1 2">
    <name type="scientific">Salinithrix halophila</name>
    <dbReference type="NCBI Taxonomy" id="1485204"/>
    <lineage>
        <taxon>Bacteria</taxon>
        <taxon>Bacillati</taxon>
        <taxon>Bacillota</taxon>
        <taxon>Bacilli</taxon>
        <taxon>Bacillales</taxon>
        <taxon>Thermoactinomycetaceae</taxon>
        <taxon>Salinithrix</taxon>
    </lineage>
</organism>
<dbReference type="PANTHER" id="PTHR33677:SF3">
    <property type="entry name" value="COPPER-SENSING TRANSCRIPTIONAL REPRESSOR RICR"/>
    <property type="match status" value="1"/>
</dbReference>
<dbReference type="CDD" id="cd10148">
    <property type="entry name" value="CsoR-like_DUF156"/>
    <property type="match status" value="1"/>
</dbReference>
<evidence type="ECO:0000313" key="2">
    <source>
        <dbReference type="Proteomes" id="UP001595843"/>
    </source>
</evidence>
<protein>
    <submittedName>
        <fullName evidence="1">Metal-sensitive transcriptional regulator</fullName>
    </submittedName>
</protein>
<dbReference type="Gene3D" id="1.20.58.1000">
    <property type="entry name" value="Metal-sensitive repressor, helix protomer"/>
    <property type="match status" value="1"/>
</dbReference>
<evidence type="ECO:0000313" key="1">
    <source>
        <dbReference type="EMBL" id="MFC4076568.1"/>
    </source>
</evidence>
<name>A0ABV8JH68_9BACL</name>
<accession>A0ABV8JH68</accession>
<dbReference type="RefSeq" id="WP_380703629.1">
    <property type="nucleotide sequence ID" value="NZ_JBHSAP010000009.1"/>
</dbReference>
<dbReference type="EMBL" id="JBHSAP010000009">
    <property type="protein sequence ID" value="MFC4076568.1"/>
    <property type="molecule type" value="Genomic_DNA"/>
</dbReference>
<gene>
    <name evidence="1" type="ORF">ACFOUO_07050</name>
</gene>
<dbReference type="Proteomes" id="UP001595843">
    <property type="component" value="Unassembled WGS sequence"/>
</dbReference>